<feature type="signal peptide" evidence="2">
    <location>
        <begin position="1"/>
        <end position="29"/>
    </location>
</feature>
<keyword evidence="2" id="KW-0732">Signal</keyword>
<dbReference type="InterPro" id="IPR058333">
    <property type="entry name" value="DUF8020"/>
</dbReference>
<evidence type="ECO:0000313" key="4">
    <source>
        <dbReference type="EMBL" id="QHN33681.1"/>
    </source>
</evidence>
<keyword evidence="1" id="KW-0812">Transmembrane</keyword>
<evidence type="ECO:0000313" key="5">
    <source>
        <dbReference type="Proteomes" id="UP001059836"/>
    </source>
</evidence>
<organism evidence="4 5">
    <name type="scientific">Gordonia pseudamarae</name>
    <dbReference type="NCBI Taxonomy" id="2831662"/>
    <lineage>
        <taxon>Bacteria</taxon>
        <taxon>Bacillati</taxon>
        <taxon>Actinomycetota</taxon>
        <taxon>Actinomycetes</taxon>
        <taxon>Mycobacteriales</taxon>
        <taxon>Gordoniaceae</taxon>
        <taxon>Gordonia</taxon>
    </lineage>
</organism>
<feature type="domain" description="DUF8020" evidence="3">
    <location>
        <begin position="41"/>
        <end position="108"/>
    </location>
</feature>
<keyword evidence="1" id="KW-0472">Membrane</keyword>
<keyword evidence="1" id="KW-1133">Transmembrane helix</keyword>
<sequence>MRLLRRIGLALGVTATATVLAVGAGTAHAAPVSGANPTGITTAAPGKLTTKLTNATFLPYSGGTTLDVANRSGKVIERVPLTIPISGVDVPLRVNLSADRTSATLTPIVTPDTRNIISKDVRPYASKQAAYNRMMREVMIGWNNGGSLTAAIGAVVGLVVGCFIFVGCLWLAGIGAVVGAAIGINDANPRAFHAVLNWLNA</sequence>
<evidence type="ECO:0000256" key="2">
    <source>
        <dbReference type="SAM" id="SignalP"/>
    </source>
</evidence>
<accession>A0ABX6IED7</accession>
<protein>
    <recommendedName>
        <fullName evidence="3">DUF8020 domain-containing protein</fullName>
    </recommendedName>
</protein>
<dbReference type="Pfam" id="PF26059">
    <property type="entry name" value="DUF8020"/>
    <property type="match status" value="1"/>
</dbReference>
<evidence type="ECO:0000256" key="1">
    <source>
        <dbReference type="SAM" id="Phobius"/>
    </source>
</evidence>
<dbReference type="RefSeq" id="WP_213245942.1">
    <property type="nucleotide sequence ID" value="NZ_CP045806.1"/>
</dbReference>
<proteinExistence type="predicted"/>
<evidence type="ECO:0000259" key="3">
    <source>
        <dbReference type="Pfam" id="PF26059"/>
    </source>
</evidence>
<name>A0ABX6IED7_9ACTN</name>
<feature type="transmembrane region" description="Helical" evidence="1">
    <location>
        <begin position="151"/>
        <end position="184"/>
    </location>
</feature>
<gene>
    <name evidence="4" type="ORF">GII31_00910</name>
</gene>
<dbReference type="Proteomes" id="UP001059836">
    <property type="component" value="Chromosome"/>
</dbReference>
<keyword evidence="5" id="KW-1185">Reference proteome</keyword>
<dbReference type="EMBL" id="CP045809">
    <property type="protein sequence ID" value="QHN33681.1"/>
    <property type="molecule type" value="Genomic_DNA"/>
</dbReference>
<feature type="chain" id="PRO_5046404926" description="DUF8020 domain-containing protein" evidence="2">
    <location>
        <begin position="30"/>
        <end position="201"/>
    </location>
</feature>
<reference evidence="4" key="1">
    <citation type="journal article" date="2021" name="Nat. Microbiol.">
        <title>Cocultivation of an ultrasmall environmental parasitic bacterium with lytic ability against bacteria associated with wastewater foams.</title>
        <authorList>
            <person name="Batinovic S."/>
            <person name="Rose J.J.A."/>
            <person name="Ratcliffe J."/>
            <person name="Seviour R.J."/>
            <person name="Petrovski S."/>
        </authorList>
    </citation>
    <scope>NUCLEOTIDE SEQUENCE</scope>
    <source>
        <strain evidence="4">CON9</strain>
    </source>
</reference>